<reference evidence="11" key="1">
    <citation type="submission" date="2020-11" db="EMBL/GenBank/DDBJ databases">
        <authorList>
            <person name="Tran Van P."/>
        </authorList>
    </citation>
    <scope>NUCLEOTIDE SEQUENCE</scope>
</reference>
<feature type="domain" description="EF-hand" evidence="10">
    <location>
        <begin position="87"/>
        <end position="122"/>
    </location>
</feature>
<dbReference type="InterPro" id="IPR011992">
    <property type="entry name" value="EF-hand-dom_pair"/>
</dbReference>
<evidence type="ECO:0000313" key="11">
    <source>
        <dbReference type="EMBL" id="CAD7249527.1"/>
    </source>
</evidence>
<accession>A0A7R9A8P4</accession>
<dbReference type="FunFam" id="1.10.238.10:FF:000416">
    <property type="entry name" value="Aralar1, isoform F"/>
    <property type="match status" value="1"/>
</dbReference>
<evidence type="ECO:0000256" key="9">
    <source>
        <dbReference type="ARBA" id="ARBA00038333"/>
    </source>
</evidence>
<evidence type="ECO:0000256" key="7">
    <source>
        <dbReference type="ARBA" id="ARBA00023128"/>
    </source>
</evidence>
<dbReference type="OrthoDB" id="2161at2759"/>
<proteinExistence type="inferred from homology"/>
<evidence type="ECO:0000256" key="4">
    <source>
        <dbReference type="ARBA" id="ARBA00022737"/>
    </source>
</evidence>
<dbReference type="EMBL" id="LR901860">
    <property type="protein sequence ID" value="CAD7249527.1"/>
    <property type="molecule type" value="Genomic_DNA"/>
</dbReference>
<evidence type="ECO:0000256" key="1">
    <source>
        <dbReference type="ARBA" id="ARBA00004273"/>
    </source>
</evidence>
<feature type="domain" description="EF-hand" evidence="10">
    <location>
        <begin position="191"/>
        <end position="226"/>
    </location>
</feature>
<dbReference type="AlphaFoldDB" id="A0A7R9A8P4"/>
<dbReference type="SUPFAM" id="SSF47473">
    <property type="entry name" value="EF-hand"/>
    <property type="match status" value="2"/>
</dbReference>
<dbReference type="PROSITE" id="PS50222">
    <property type="entry name" value="EF_HAND_2"/>
    <property type="match status" value="2"/>
</dbReference>
<evidence type="ECO:0000259" key="10">
    <source>
        <dbReference type="PROSITE" id="PS50222"/>
    </source>
</evidence>
<dbReference type="Gene3D" id="1.10.238.10">
    <property type="entry name" value="EF-hand"/>
    <property type="match status" value="2"/>
</dbReference>
<gene>
    <name evidence="11" type="ORF">DSTB1V02_LOCUS9318</name>
</gene>
<evidence type="ECO:0000313" key="12">
    <source>
        <dbReference type="Proteomes" id="UP000677054"/>
    </source>
</evidence>
<keyword evidence="7" id="KW-0496">Mitochondrion</keyword>
<keyword evidence="5" id="KW-0999">Mitochondrion inner membrane</keyword>
<dbReference type="GO" id="GO:0005758">
    <property type="term" value="C:mitochondrial intermembrane space"/>
    <property type="evidence" value="ECO:0007669"/>
    <property type="project" value="UniProtKB-SubCell"/>
</dbReference>
<evidence type="ECO:0000256" key="6">
    <source>
        <dbReference type="ARBA" id="ARBA00022946"/>
    </source>
</evidence>
<keyword evidence="8" id="KW-0472">Membrane</keyword>
<organism evidence="11">
    <name type="scientific">Darwinula stevensoni</name>
    <dbReference type="NCBI Taxonomy" id="69355"/>
    <lineage>
        <taxon>Eukaryota</taxon>
        <taxon>Metazoa</taxon>
        <taxon>Ecdysozoa</taxon>
        <taxon>Arthropoda</taxon>
        <taxon>Crustacea</taxon>
        <taxon>Oligostraca</taxon>
        <taxon>Ostracoda</taxon>
        <taxon>Podocopa</taxon>
        <taxon>Podocopida</taxon>
        <taxon>Darwinulocopina</taxon>
        <taxon>Darwinuloidea</taxon>
        <taxon>Darwinulidae</taxon>
        <taxon>Darwinula</taxon>
    </lineage>
</organism>
<dbReference type="InterPro" id="IPR039800">
    <property type="entry name" value="MICU1/2/3"/>
</dbReference>
<evidence type="ECO:0000256" key="3">
    <source>
        <dbReference type="ARBA" id="ARBA00022723"/>
    </source>
</evidence>
<sequence>MALPLGPELKRADSEKLWQVFQKYASIDKAGEKFMSGEDFVQKYLGLYQEANYNSEAVKLLAGIVDTSKDGVISFPEFQAFEALLCAPDALYKTAFQLFDTNGNGMVSFDKFFYCIHFSSDEFSEVIQQTSLYQRLPFDLDSDLMKLYFGKDKKRIISFPEFSQLLHGETLRLVLWWHDIMVVWGCSLKDFHEEHALQAFRRFDKRGQGFISALDFNDIMVSIKSHLLTPVVRMNLVAVSTLFSWLPDSKAYMSKTSGIARGSEAAGGGLGGRPVSFPYFVAFISLLQNMELIKKIYLNATVGDRLAEVTKGDILH</sequence>
<dbReference type="EMBL" id="CAJPEV010002343">
    <property type="protein sequence ID" value="CAG0896588.1"/>
    <property type="molecule type" value="Genomic_DNA"/>
</dbReference>
<dbReference type="PANTHER" id="PTHR12294:SF1">
    <property type="entry name" value="CALCIUM UPTAKE PROTEIN 1, MITOCHONDRIAL"/>
    <property type="match status" value="1"/>
</dbReference>
<comment type="similarity">
    <text evidence="9">Belongs to the MICU1 family. MICU1 subfamily.</text>
</comment>
<dbReference type="GO" id="GO:0005509">
    <property type="term" value="F:calcium ion binding"/>
    <property type="evidence" value="ECO:0007669"/>
    <property type="project" value="InterPro"/>
</dbReference>
<evidence type="ECO:0000256" key="2">
    <source>
        <dbReference type="ARBA" id="ARBA00004569"/>
    </source>
</evidence>
<dbReference type="Proteomes" id="UP000677054">
    <property type="component" value="Unassembled WGS sequence"/>
</dbReference>
<keyword evidence="12" id="KW-1185">Reference proteome</keyword>
<protein>
    <recommendedName>
        <fullName evidence="10">EF-hand domain-containing protein</fullName>
    </recommendedName>
</protein>
<dbReference type="InterPro" id="IPR002048">
    <property type="entry name" value="EF_hand_dom"/>
</dbReference>
<evidence type="ECO:0000256" key="8">
    <source>
        <dbReference type="ARBA" id="ARBA00023136"/>
    </source>
</evidence>
<keyword evidence="3" id="KW-0479">Metal-binding</keyword>
<dbReference type="PANTHER" id="PTHR12294">
    <property type="entry name" value="EF HAND DOMAIN FAMILY A1,A2-RELATED"/>
    <property type="match status" value="1"/>
</dbReference>
<keyword evidence="6" id="KW-0809">Transit peptide</keyword>
<name>A0A7R9A8P4_9CRUS</name>
<evidence type="ECO:0000256" key="5">
    <source>
        <dbReference type="ARBA" id="ARBA00022792"/>
    </source>
</evidence>
<dbReference type="GO" id="GO:0051560">
    <property type="term" value="P:mitochondrial calcium ion homeostasis"/>
    <property type="evidence" value="ECO:0007669"/>
    <property type="project" value="TreeGrafter"/>
</dbReference>
<dbReference type="SMART" id="SM00054">
    <property type="entry name" value="EFh"/>
    <property type="match status" value="3"/>
</dbReference>
<dbReference type="GO" id="GO:1990246">
    <property type="term" value="C:uniplex complex"/>
    <property type="evidence" value="ECO:0007669"/>
    <property type="project" value="TreeGrafter"/>
</dbReference>
<keyword evidence="4" id="KW-0677">Repeat</keyword>
<comment type="subcellular location">
    <subcellularLocation>
        <location evidence="1">Mitochondrion inner membrane</location>
    </subcellularLocation>
    <subcellularLocation>
        <location evidence="2">Mitochondrion intermembrane space</location>
    </subcellularLocation>
</comment>
<dbReference type="Pfam" id="PF13202">
    <property type="entry name" value="EF-hand_5"/>
    <property type="match status" value="2"/>
</dbReference>
<dbReference type="GO" id="GO:0036444">
    <property type="term" value="P:calcium import into the mitochondrion"/>
    <property type="evidence" value="ECO:0007669"/>
    <property type="project" value="TreeGrafter"/>
</dbReference>